<gene>
    <name evidence="1" type="ORF">ACFQZJ_17190</name>
</gene>
<accession>A0ABW3B8U6</accession>
<dbReference type="Proteomes" id="UP001597012">
    <property type="component" value="Unassembled WGS sequence"/>
</dbReference>
<protein>
    <recommendedName>
        <fullName evidence="3">DUF4177 domain-containing protein</fullName>
    </recommendedName>
</protein>
<sequence>MKNYEIIKLSTMRSTEGLKNDVERILNEKSKQGYEIVSVSFGINL</sequence>
<dbReference type="RefSeq" id="WP_379936133.1">
    <property type="nucleotide sequence ID" value="NZ_JBHTHY010000018.1"/>
</dbReference>
<reference evidence="2" key="1">
    <citation type="journal article" date="2019" name="Int. J. Syst. Evol. Microbiol.">
        <title>The Global Catalogue of Microorganisms (GCM) 10K type strain sequencing project: providing services to taxonomists for standard genome sequencing and annotation.</title>
        <authorList>
            <consortium name="The Broad Institute Genomics Platform"/>
            <consortium name="The Broad Institute Genome Sequencing Center for Infectious Disease"/>
            <person name="Wu L."/>
            <person name="Ma J."/>
        </authorList>
    </citation>
    <scope>NUCLEOTIDE SEQUENCE [LARGE SCALE GENOMIC DNA]</scope>
    <source>
        <strain evidence="2">CCUG 61948</strain>
    </source>
</reference>
<evidence type="ECO:0008006" key="3">
    <source>
        <dbReference type="Google" id="ProtNLM"/>
    </source>
</evidence>
<evidence type="ECO:0000313" key="2">
    <source>
        <dbReference type="Proteomes" id="UP001597012"/>
    </source>
</evidence>
<evidence type="ECO:0000313" key="1">
    <source>
        <dbReference type="EMBL" id="MFD0799213.1"/>
    </source>
</evidence>
<keyword evidence="2" id="KW-1185">Reference proteome</keyword>
<organism evidence="1 2">
    <name type="scientific">Maribacter chungangensis</name>
    <dbReference type="NCBI Taxonomy" id="1069117"/>
    <lineage>
        <taxon>Bacteria</taxon>
        <taxon>Pseudomonadati</taxon>
        <taxon>Bacteroidota</taxon>
        <taxon>Flavobacteriia</taxon>
        <taxon>Flavobacteriales</taxon>
        <taxon>Flavobacteriaceae</taxon>
        <taxon>Maribacter</taxon>
    </lineage>
</organism>
<dbReference type="EMBL" id="JBHTHY010000018">
    <property type="protein sequence ID" value="MFD0799213.1"/>
    <property type="molecule type" value="Genomic_DNA"/>
</dbReference>
<name>A0ABW3B8U6_9FLAO</name>
<comment type="caution">
    <text evidence="1">The sequence shown here is derived from an EMBL/GenBank/DDBJ whole genome shotgun (WGS) entry which is preliminary data.</text>
</comment>
<proteinExistence type="predicted"/>